<organism evidence="4 5">
    <name type="scientific">Jiulongibacter sediminis</name>
    <dbReference type="NCBI Taxonomy" id="1605367"/>
    <lineage>
        <taxon>Bacteria</taxon>
        <taxon>Pseudomonadati</taxon>
        <taxon>Bacteroidota</taxon>
        <taxon>Cytophagia</taxon>
        <taxon>Cytophagales</taxon>
        <taxon>Leadbetterellaceae</taxon>
        <taxon>Jiulongibacter</taxon>
    </lineage>
</organism>
<dbReference type="Proteomes" id="UP000050454">
    <property type="component" value="Unassembled WGS sequence"/>
</dbReference>
<feature type="domain" description="HTH LytTR-type" evidence="3">
    <location>
        <begin position="136"/>
        <end position="232"/>
    </location>
</feature>
<feature type="modified residue" description="4-aspartylphosphate" evidence="1">
    <location>
        <position position="53"/>
    </location>
</feature>
<reference evidence="4 5" key="1">
    <citation type="submission" date="2015-07" db="EMBL/GenBank/DDBJ databases">
        <title>The draft genome sequence of Leadbetterella sp. JN14-9.</title>
        <authorList>
            <person name="Liu Y."/>
            <person name="Du J."/>
            <person name="Shao Z."/>
        </authorList>
    </citation>
    <scope>NUCLEOTIDE SEQUENCE [LARGE SCALE GENOMIC DNA]</scope>
    <source>
        <strain evidence="4 5">JN14-9</strain>
    </source>
</reference>
<dbReference type="EMBL" id="LGTQ01000006">
    <property type="protein sequence ID" value="KPM48655.1"/>
    <property type="molecule type" value="Genomic_DNA"/>
</dbReference>
<dbReference type="GO" id="GO:0003677">
    <property type="term" value="F:DNA binding"/>
    <property type="evidence" value="ECO:0007669"/>
    <property type="project" value="InterPro"/>
</dbReference>
<evidence type="ECO:0000259" key="3">
    <source>
        <dbReference type="PROSITE" id="PS50930"/>
    </source>
</evidence>
<dbReference type="PANTHER" id="PTHR37299">
    <property type="entry name" value="TRANSCRIPTIONAL REGULATOR-RELATED"/>
    <property type="match status" value="1"/>
</dbReference>
<dbReference type="RefSeq" id="WP_055146695.1">
    <property type="nucleotide sequence ID" value="NZ_CAKZPM010000042.1"/>
</dbReference>
<evidence type="ECO:0000313" key="4">
    <source>
        <dbReference type="EMBL" id="KPM48655.1"/>
    </source>
</evidence>
<dbReference type="PANTHER" id="PTHR37299:SF1">
    <property type="entry name" value="STAGE 0 SPORULATION PROTEIN A HOMOLOG"/>
    <property type="match status" value="1"/>
</dbReference>
<dbReference type="SUPFAM" id="SSF52172">
    <property type="entry name" value="CheY-like"/>
    <property type="match status" value="1"/>
</dbReference>
<evidence type="ECO:0000313" key="5">
    <source>
        <dbReference type="Proteomes" id="UP000050454"/>
    </source>
</evidence>
<dbReference type="SMART" id="SM00850">
    <property type="entry name" value="LytTR"/>
    <property type="match status" value="1"/>
</dbReference>
<dbReference type="PROSITE" id="PS50110">
    <property type="entry name" value="RESPONSE_REGULATORY"/>
    <property type="match status" value="1"/>
</dbReference>
<evidence type="ECO:0000256" key="1">
    <source>
        <dbReference type="PROSITE-ProRule" id="PRU00169"/>
    </source>
</evidence>
<evidence type="ECO:0000259" key="2">
    <source>
        <dbReference type="PROSITE" id="PS50110"/>
    </source>
</evidence>
<evidence type="ECO:0008006" key="6">
    <source>
        <dbReference type="Google" id="ProtNLM"/>
    </source>
</evidence>
<dbReference type="Pfam" id="PF04397">
    <property type="entry name" value="LytTR"/>
    <property type="match status" value="1"/>
</dbReference>
<dbReference type="InterPro" id="IPR011006">
    <property type="entry name" value="CheY-like_superfamily"/>
</dbReference>
<dbReference type="InterPro" id="IPR007492">
    <property type="entry name" value="LytTR_DNA-bd_dom"/>
</dbReference>
<comment type="caution">
    <text evidence="4">The sequence shown here is derived from an EMBL/GenBank/DDBJ whole genome shotgun (WGS) entry which is preliminary data.</text>
</comment>
<protein>
    <recommendedName>
        <fullName evidence="6">Chemotaxis protein CheY</fullName>
    </recommendedName>
</protein>
<feature type="domain" description="Response regulatory" evidence="2">
    <location>
        <begin position="2"/>
        <end position="113"/>
    </location>
</feature>
<sequence>MNCIVVDDEKIAIEIIEGYIEKLPSLHLIESFSDSVKALDFAQNNDVDLIFLDINMPTITGLTFMELLKGKSMVVLTTAYSEYALEGFKHDVVDYLTKPISFERFYEATQKTSRRKANKTASNTIDDYIMVKTDRKGKYVRIKFENILYIESLKNYVAIYTLQGERIVTLLTMKELEERLPEDHFFRAHKSFIVSLDQINHLDGGEIMLTDSDARIPLGVTYRDRFFKVLESKIMQ</sequence>
<gene>
    <name evidence="4" type="ORF">AFM12_08615</name>
</gene>
<dbReference type="Pfam" id="PF00072">
    <property type="entry name" value="Response_reg"/>
    <property type="match status" value="1"/>
</dbReference>
<dbReference type="GO" id="GO:0000156">
    <property type="term" value="F:phosphorelay response regulator activity"/>
    <property type="evidence" value="ECO:0007669"/>
    <property type="project" value="InterPro"/>
</dbReference>
<dbReference type="PROSITE" id="PS50930">
    <property type="entry name" value="HTH_LYTTR"/>
    <property type="match status" value="1"/>
</dbReference>
<dbReference type="SMART" id="SM00448">
    <property type="entry name" value="REC"/>
    <property type="match status" value="1"/>
</dbReference>
<dbReference type="OrthoDB" id="1646880at2"/>
<name>A0A0P7BVG2_9BACT</name>
<dbReference type="AlphaFoldDB" id="A0A0P7BVG2"/>
<keyword evidence="1" id="KW-0597">Phosphoprotein</keyword>
<accession>A0A0P7BVG2</accession>
<dbReference type="STRING" id="1605367.AFM12_08615"/>
<dbReference type="InterPro" id="IPR001789">
    <property type="entry name" value="Sig_transdc_resp-reg_receiver"/>
</dbReference>
<proteinExistence type="predicted"/>
<dbReference type="InterPro" id="IPR046947">
    <property type="entry name" value="LytR-like"/>
</dbReference>
<dbReference type="Gene3D" id="2.40.50.1020">
    <property type="entry name" value="LytTr DNA-binding domain"/>
    <property type="match status" value="1"/>
</dbReference>
<dbReference type="Gene3D" id="3.40.50.2300">
    <property type="match status" value="1"/>
</dbReference>
<keyword evidence="5" id="KW-1185">Reference proteome</keyword>